<keyword evidence="1" id="KW-1185">Reference proteome</keyword>
<proteinExistence type="predicted"/>
<dbReference type="GeneID" id="136091438"/>
<sequence>MSLYRYNKPITTPLSHQMIGVLDHKSNAHLQPLVLIEDYSEREMPRSASETAIATMVSEKEFLLPQRQKNSQYAPLTAYSKPNKHRSSLSTSETLVLYQTLDHDRRKSCITMNELKSRLDKKVIQFANSPAHTYRTQITFEEWLTRKEFNRKKDFVDLNEMQKGKLQEKLFKLKNSPNKKTYDQWMAEKIEKIKEEKTKLQQNETEKSIKDKKDAEKKYTDWLIKKYEKDTYEQMAVWKKLQNMNNLNKENDSNQK</sequence>
<dbReference type="Proteomes" id="UP001652625">
    <property type="component" value="Chromosome 15"/>
</dbReference>
<name>A0ABM4DKN1_HYDVU</name>
<evidence type="ECO:0000313" key="1">
    <source>
        <dbReference type="Proteomes" id="UP001652625"/>
    </source>
</evidence>
<reference evidence="2" key="1">
    <citation type="submission" date="2025-08" db="UniProtKB">
        <authorList>
            <consortium name="RefSeq"/>
        </authorList>
    </citation>
    <scope>IDENTIFICATION</scope>
</reference>
<gene>
    <name evidence="2" type="primary">LOC136091438</name>
</gene>
<protein>
    <submittedName>
        <fullName evidence="2">Uncharacterized protein LOC136091438</fullName>
    </submittedName>
</protein>
<organism evidence="1 2">
    <name type="scientific">Hydra vulgaris</name>
    <name type="common">Hydra</name>
    <name type="synonym">Hydra attenuata</name>
    <dbReference type="NCBI Taxonomy" id="6087"/>
    <lineage>
        <taxon>Eukaryota</taxon>
        <taxon>Metazoa</taxon>
        <taxon>Cnidaria</taxon>
        <taxon>Hydrozoa</taxon>
        <taxon>Hydroidolina</taxon>
        <taxon>Anthoathecata</taxon>
        <taxon>Aplanulata</taxon>
        <taxon>Hydridae</taxon>
        <taxon>Hydra</taxon>
    </lineage>
</organism>
<evidence type="ECO:0000313" key="2">
    <source>
        <dbReference type="RefSeq" id="XP_065675095.1"/>
    </source>
</evidence>
<accession>A0ABM4DKN1</accession>
<dbReference type="RefSeq" id="XP_065675095.1">
    <property type="nucleotide sequence ID" value="XM_065819023.1"/>
</dbReference>